<dbReference type="EMBL" id="MCFJ01000004">
    <property type="protein sequence ID" value="ORY66987.1"/>
    <property type="molecule type" value="Genomic_DNA"/>
</dbReference>
<evidence type="ECO:0000313" key="2">
    <source>
        <dbReference type="Proteomes" id="UP000193689"/>
    </source>
</evidence>
<reference evidence="1 2" key="1">
    <citation type="submission" date="2016-07" db="EMBL/GenBank/DDBJ databases">
        <title>Pervasive Adenine N6-methylation of Active Genes in Fungi.</title>
        <authorList>
            <consortium name="DOE Joint Genome Institute"/>
            <person name="Mondo S.J."/>
            <person name="Dannebaum R.O."/>
            <person name="Kuo R.C."/>
            <person name="Labutti K."/>
            <person name="Haridas S."/>
            <person name="Kuo A."/>
            <person name="Salamov A."/>
            <person name="Ahrendt S.R."/>
            <person name="Lipzen A."/>
            <person name="Sullivan W."/>
            <person name="Andreopoulos W.B."/>
            <person name="Clum A."/>
            <person name="Lindquist E."/>
            <person name="Daum C."/>
            <person name="Ramamoorthy G.K."/>
            <person name="Gryganskyi A."/>
            <person name="Culley D."/>
            <person name="Magnuson J.K."/>
            <person name="James T.Y."/>
            <person name="O'Malley M.A."/>
            <person name="Stajich J.E."/>
            <person name="Spatafora J.W."/>
            <person name="Visel A."/>
            <person name="Grigoriev I.V."/>
        </authorList>
    </citation>
    <scope>NUCLEOTIDE SEQUENCE [LARGE SCALE GENOMIC DNA]</scope>
    <source>
        <strain evidence="1 2">CBS 129021</strain>
    </source>
</reference>
<evidence type="ECO:0000313" key="1">
    <source>
        <dbReference type="EMBL" id="ORY66987.1"/>
    </source>
</evidence>
<dbReference type="AlphaFoldDB" id="A0A1Y2E6C0"/>
<protein>
    <submittedName>
        <fullName evidence="1">Uncharacterized protein</fullName>
    </submittedName>
</protein>
<dbReference type="Proteomes" id="UP000193689">
    <property type="component" value="Unassembled WGS sequence"/>
</dbReference>
<sequence>MASICRRGLGHCSDDGNGGQTSPKLFNRALARSLYWVKQYNYDDLEAKVKDESVRENSVASYQLRFLRAPDYQTLFNASIGVNSSAAGFDYALRGCLSHFTVDELTEMKLLYPASGTTKNIEYNTNFAQAGLISRDIVLACLGYWLASSVDREWQGKYIVIPAVHPSSQNSHLWTPEIQIDIWRQSFNILRIFGIGQSGSMSTPKLAALAQSTTDN</sequence>
<dbReference type="STRING" id="1141098.A0A1Y2E6C0"/>
<proteinExistence type="predicted"/>
<keyword evidence="2" id="KW-1185">Reference proteome</keyword>
<organism evidence="1 2">
    <name type="scientific">Pseudomassariella vexata</name>
    <dbReference type="NCBI Taxonomy" id="1141098"/>
    <lineage>
        <taxon>Eukaryota</taxon>
        <taxon>Fungi</taxon>
        <taxon>Dikarya</taxon>
        <taxon>Ascomycota</taxon>
        <taxon>Pezizomycotina</taxon>
        <taxon>Sordariomycetes</taxon>
        <taxon>Xylariomycetidae</taxon>
        <taxon>Amphisphaeriales</taxon>
        <taxon>Pseudomassariaceae</taxon>
        <taxon>Pseudomassariella</taxon>
    </lineage>
</organism>
<accession>A0A1Y2E6C0</accession>
<dbReference type="RefSeq" id="XP_040717611.1">
    <property type="nucleotide sequence ID" value="XM_040858122.1"/>
</dbReference>
<comment type="caution">
    <text evidence="1">The sequence shown here is derived from an EMBL/GenBank/DDBJ whole genome shotgun (WGS) entry which is preliminary data.</text>
</comment>
<dbReference type="GeneID" id="63774334"/>
<name>A0A1Y2E6C0_9PEZI</name>
<gene>
    <name evidence="1" type="ORF">BCR38DRAFT_407010</name>
</gene>
<dbReference type="InParanoid" id="A0A1Y2E6C0"/>